<keyword evidence="1" id="KW-0812">Transmembrane</keyword>
<dbReference type="Proteomes" id="UP001479520">
    <property type="component" value="Chromosome"/>
</dbReference>
<accession>A0ABZ2XKS0</accession>
<evidence type="ECO:0000313" key="2">
    <source>
        <dbReference type="EMBL" id="WZJ22389.1"/>
    </source>
</evidence>
<protein>
    <submittedName>
        <fullName evidence="2">Uncharacterized protein</fullName>
    </submittedName>
</protein>
<dbReference type="EMBL" id="CP151406">
    <property type="protein sequence ID" value="WZJ22389.1"/>
    <property type="molecule type" value="Genomic_DNA"/>
</dbReference>
<proteinExistence type="predicted"/>
<sequence length="83" mass="8701">MTENSKAKLLPRLLAYLAADLFGFLCLTLGVAWFAGGPGTLLEHFPASNAEAFASAAGGLAVIAWAMTRILQTLGQLAPPRDN</sequence>
<gene>
    <name evidence="2" type="ORF">AADV58_04330</name>
</gene>
<reference evidence="2 3" key="1">
    <citation type="submission" date="2024-04" db="EMBL/GenBank/DDBJ databases">
        <title>Dissimilatory iodate-reducing microorganisms contribute to the enrichment of iodine in groundwater.</title>
        <authorList>
            <person name="Jiang Z."/>
        </authorList>
    </citation>
    <scope>NUCLEOTIDE SEQUENCE [LARGE SCALE GENOMIC DNA]</scope>
    <source>
        <strain evidence="2 3">NCP973</strain>
    </source>
</reference>
<name>A0ABZ2XKS0_9RHOO</name>
<keyword evidence="3" id="KW-1185">Reference proteome</keyword>
<organism evidence="2 3">
    <name type="scientific">Azonexus hydrophilus</name>
    <dbReference type="NCBI Taxonomy" id="418702"/>
    <lineage>
        <taxon>Bacteria</taxon>
        <taxon>Pseudomonadati</taxon>
        <taxon>Pseudomonadota</taxon>
        <taxon>Betaproteobacteria</taxon>
        <taxon>Rhodocyclales</taxon>
        <taxon>Azonexaceae</taxon>
        <taxon>Azonexus</taxon>
    </lineage>
</organism>
<keyword evidence="1" id="KW-1133">Transmembrane helix</keyword>
<evidence type="ECO:0000256" key="1">
    <source>
        <dbReference type="SAM" id="Phobius"/>
    </source>
</evidence>
<evidence type="ECO:0000313" key="3">
    <source>
        <dbReference type="Proteomes" id="UP001479520"/>
    </source>
</evidence>
<dbReference type="RefSeq" id="WP_028994896.1">
    <property type="nucleotide sequence ID" value="NZ_CALFBA010000001.1"/>
</dbReference>
<feature type="transmembrane region" description="Helical" evidence="1">
    <location>
        <begin position="12"/>
        <end position="33"/>
    </location>
</feature>
<feature type="transmembrane region" description="Helical" evidence="1">
    <location>
        <begin position="53"/>
        <end position="71"/>
    </location>
</feature>
<keyword evidence="1" id="KW-0472">Membrane</keyword>